<evidence type="ECO:0000256" key="4">
    <source>
        <dbReference type="SAM" id="SignalP"/>
    </source>
</evidence>
<evidence type="ECO:0000313" key="6">
    <source>
        <dbReference type="EMBL" id="SNS76989.1"/>
    </source>
</evidence>
<evidence type="ECO:0000313" key="7">
    <source>
        <dbReference type="Proteomes" id="UP000198480"/>
    </source>
</evidence>
<reference evidence="7" key="1">
    <citation type="submission" date="2017-06" db="EMBL/GenBank/DDBJ databases">
        <authorList>
            <person name="Varghese N."/>
            <person name="Submissions S."/>
        </authorList>
    </citation>
    <scope>NUCLEOTIDE SEQUENCE [LARGE SCALE GENOMIC DNA]</scope>
    <source>
        <strain evidence="7">5C</strain>
    </source>
</reference>
<dbReference type="PROSITE" id="PS50825">
    <property type="entry name" value="HYR"/>
    <property type="match status" value="1"/>
</dbReference>
<feature type="signal peptide" evidence="4">
    <location>
        <begin position="1"/>
        <end position="20"/>
    </location>
</feature>
<comment type="subcellular location">
    <subcellularLocation>
        <location evidence="1">Cytoplasm</location>
    </subcellularLocation>
</comment>
<dbReference type="Proteomes" id="UP000198480">
    <property type="component" value="Unassembled WGS sequence"/>
</dbReference>
<gene>
    <name evidence="6" type="ORF">SAMN06295967_1273</name>
</gene>
<dbReference type="GO" id="GO:0005737">
    <property type="term" value="C:cytoplasm"/>
    <property type="evidence" value="ECO:0007669"/>
    <property type="project" value="UniProtKB-SubCell"/>
</dbReference>
<dbReference type="EMBL" id="FZOK01000027">
    <property type="protein sequence ID" value="SNS76989.1"/>
    <property type="molecule type" value="Genomic_DNA"/>
</dbReference>
<dbReference type="InterPro" id="IPR031549">
    <property type="entry name" value="ASH"/>
</dbReference>
<protein>
    <submittedName>
        <fullName evidence="6">Por secretion system C-terminal sorting domain-containing protein</fullName>
    </submittedName>
</protein>
<dbReference type="Gene3D" id="2.60.40.680">
    <property type="match status" value="1"/>
</dbReference>
<dbReference type="InterPro" id="IPR026444">
    <property type="entry name" value="Secre_tail"/>
</dbReference>
<keyword evidence="2" id="KW-0963">Cytoplasm</keyword>
<dbReference type="NCBIfam" id="NF012200">
    <property type="entry name" value="choice_anch_D"/>
    <property type="match status" value="3"/>
</dbReference>
<dbReference type="NCBIfam" id="TIGR04183">
    <property type="entry name" value="Por_Secre_tail"/>
    <property type="match status" value="1"/>
</dbReference>
<evidence type="ECO:0000256" key="2">
    <source>
        <dbReference type="ARBA" id="ARBA00022490"/>
    </source>
</evidence>
<dbReference type="InterPro" id="IPR003410">
    <property type="entry name" value="HYR_dom"/>
</dbReference>
<feature type="domain" description="HYR" evidence="5">
    <location>
        <begin position="704"/>
        <end position="786"/>
    </location>
</feature>
<dbReference type="InterPro" id="IPR043555">
    <property type="entry name" value="SRPX-like"/>
</dbReference>
<dbReference type="InterPro" id="IPR013783">
    <property type="entry name" value="Ig-like_fold"/>
</dbReference>
<organism evidence="6 7">
    <name type="scientific">Belliella buryatensis</name>
    <dbReference type="NCBI Taxonomy" id="1500549"/>
    <lineage>
        <taxon>Bacteria</taxon>
        <taxon>Pseudomonadati</taxon>
        <taxon>Bacteroidota</taxon>
        <taxon>Cytophagia</taxon>
        <taxon>Cytophagales</taxon>
        <taxon>Cyclobacteriaceae</taxon>
        <taxon>Belliella</taxon>
    </lineage>
</organism>
<dbReference type="SUPFAM" id="SSF49384">
    <property type="entry name" value="Carbohydrate-binding domain"/>
    <property type="match status" value="1"/>
</dbReference>
<dbReference type="Pfam" id="PF18962">
    <property type="entry name" value="Por_Secre_tail"/>
    <property type="match status" value="1"/>
</dbReference>
<feature type="chain" id="PRO_5012037330" evidence="4">
    <location>
        <begin position="21"/>
        <end position="1362"/>
    </location>
</feature>
<dbReference type="OrthoDB" id="966171at2"/>
<name>A0A239H6E7_9BACT</name>
<sequence>MKKAILLFLWATCWASFSFAQQAELKINPTESRPGDVLNVPLLISDAENIIGFQFDLIFSNSLSYQSFTKATALNNWSVGVGQIGTNTLRVVAVSTNQSPVNFPSTEIINFSFLTKSIPDIKTWEIKEASLINLNQEAITPSIQTGNHTTLSPQAFFPQTDFDLGRVAIGEVTQLNIPIENTGTDRLIIDQIELPFTGLSIVSSLPLQIEAGQNQVITLEAVPASKGLQMGNVLITTNDDAKNIHALNLVATYYAINELTLSSGNSRFGDTYTLDVNLNNTENFSALQFEINLPSEFSLVPNSIRFSRDFQTDHQVMVSQQGNKVTCLVFSSSNALFPIIDEHFLKLDFNVNASPGFYNLRVNNVVAGSSSEEILFSTLREGSVQVTSSIIEIQGNLNFGTIPLGVSQTLELPIKNNGAETLVINDVNLSSVGLTLISEIPFTIDPYSSSPLAFSYTPESLGVFTETVRIKNNSSNNSDQAVIFSAAVSSRNFLSLPVATIDTGEEFKIPLQSSFESEIAALQFDIVSSPIFEMDISAIRLIGSVSQTHQVSISRVNDSRTRFIIVSLANSTIESGVRDLLEIPATFSNAGIYELKFENVTGSDPSGKSVELFVQDGKITVIDEDTTPPAIRVKDIEIRLDEDGNAVISAEDVDNGTTDDVALESIAIDRTTFTCSDLGENIIVFTARDASGNESIAEIKVTVVDEIKPVIQAKSTITLQLDSGGNAGISWEDIDEGSTDNCGIVERILSKSTFTCSDLGEISMTYTVRDASGNESTAEVKVTVVDDLKPVIQAKSTITLQLDSGGNAGLSWEDIDEGSTDNCGIVERILSKTEFTREDNGEQTITYTVKDANGNASVHTITVLINDRSPIIGFPSNLDTETVILGTPKTINLSVNNNGADNLILTAISSSISGLTYIGTVPVTISGNSSKTLTFNYDPEAVGTFSGMIQLTNNSINKPNAEIQLSFQVINGNLLYINPQTVPINQEVNLNVKSNFETELSALQFDLVVAPLATIDVSKIKLLGPVQDSHQISVSRLNESSIRVLVFSLSNRTINIGDKELILIPATFSNAGVYDLKFENVTGSDPSGKSVELFVQYGKITVIDEDTTPPVIRVKDIEIRLDEDGNAVISAEDVDDGTTDDTALESIAIDRTTFTCSDLGENIIVFTARDASGNESTAEVKVTVLDEIKPVVKLKNNYTIQLDSEGKAILKWEDIDEGSTDNCGIVERILSKTEFTRDDNGEQTIIYTVKDASGNEATAEIKVRVDVILSTPTINPEKESDIKLFPNPAKNSLSLDFQKMINPDEFVLEIVDATGRSMGVINTVEYSGKSLRIDTSGLSNGIHFIRISSERSLKVLKFIIER</sequence>
<evidence type="ECO:0000256" key="3">
    <source>
        <dbReference type="ARBA" id="ARBA00022737"/>
    </source>
</evidence>
<dbReference type="PANTHER" id="PTHR46343:SF2">
    <property type="entry name" value="SUSHI_VON WILLEBRAND FACTOR TYPE A_EGF_PENTRAXIN DOMAIN-CONTAINING 1"/>
    <property type="match status" value="1"/>
</dbReference>
<dbReference type="GO" id="GO:0030246">
    <property type="term" value="F:carbohydrate binding"/>
    <property type="evidence" value="ECO:0007669"/>
    <property type="project" value="InterPro"/>
</dbReference>
<keyword evidence="7" id="KW-1185">Reference proteome</keyword>
<dbReference type="PANTHER" id="PTHR46343">
    <property type="entry name" value="HYR DOMAIN-CONTAINING PROTEIN"/>
    <property type="match status" value="1"/>
</dbReference>
<proteinExistence type="predicted"/>
<dbReference type="RefSeq" id="WP_089242515.1">
    <property type="nucleotide sequence ID" value="NZ_FZOK01000027.1"/>
</dbReference>
<evidence type="ECO:0000259" key="5">
    <source>
        <dbReference type="PROSITE" id="PS50825"/>
    </source>
</evidence>
<keyword evidence="3" id="KW-0677">Repeat</keyword>
<evidence type="ECO:0000256" key="1">
    <source>
        <dbReference type="ARBA" id="ARBA00004496"/>
    </source>
</evidence>
<dbReference type="Gene3D" id="2.60.40.10">
    <property type="entry name" value="Immunoglobulins"/>
    <property type="match status" value="6"/>
</dbReference>
<dbReference type="InterPro" id="IPR008965">
    <property type="entry name" value="CBM2/CBM3_carb-bd_dom_sf"/>
</dbReference>
<dbReference type="Pfam" id="PF15780">
    <property type="entry name" value="ASH"/>
    <property type="match status" value="2"/>
</dbReference>
<accession>A0A239H6E7</accession>
<keyword evidence="4" id="KW-0732">Signal</keyword>